<sequence>MGHFYESYRNVISGYTDLFAPQYTTIKDVTYIAMVHHKDNKTNVTIYKAMDLTTHFYFELDYCITSYVFNKHKMIFVSDNKIEEYTRDTLVASYVCAEKIDRVRAIENRWIVNYKNRIVVLDENLIQIDQVELNFSKKFDNILCMGNNKILLHAGKKMFIYNYSKKKLVYTIVMDERIENVFTTVDRNIVLFVMGKEIVVYDIKQDKKVYSILEYVDDNMVYISQCYDKYVLISISDSLRIDVFDMESKKVVDSVDGLRCYFLSDDTIICFGPDDMTLYKLNSKGCFKLFKKRERITHPESMCRIKENILLWNDHTIQLINLFKDSRNDILFKKNFDKISASETSCLIQVNHQFIDIEYNKKQTKLFTRKTDWFYNYRDLILFGDDSNLYLVHKKSERVLIHVDNNLINQTKNRRINRTIQGGAISDTLLVYYTTTSIQVYHHNFIEFNLISNIANNAHKKGIRIFGDMILIQTRPNLLIYNKDLRIIFNRKCNAFDVVPGCLSVIDGSKVTNYAISGNTFTKAFDHDFGYKISAVSLIRQFDFITVFSKTNVFECYTINEINYNTTEIESETKIDQDNAPLETKKNEPEIQFLHYLNRNIQCSKQSKQLRKEAMELYKDILLYKSCISSEDTEYYIKGLSKEEVNRIIRMITEEGLELELVALVNRLLVYKGKWIEEGNLKILSNKYDI</sequence>
<dbReference type="Gene3D" id="2.130.10.10">
    <property type="entry name" value="YVTN repeat-like/Quinoprotein amine dehydrogenase"/>
    <property type="match status" value="1"/>
</dbReference>
<dbReference type="EMBL" id="LWDP01000019">
    <property type="protein sequence ID" value="ORD94474.1"/>
    <property type="molecule type" value="Genomic_DNA"/>
</dbReference>
<reference evidence="1 2" key="1">
    <citation type="journal article" date="2017" name="Environ. Microbiol.">
        <title>Decay of the glycolytic pathway and adaptation to intranuclear parasitism within Enterocytozoonidae microsporidia.</title>
        <authorList>
            <person name="Wiredu Boakye D."/>
            <person name="Jaroenlak P."/>
            <person name="Prachumwat A."/>
            <person name="Williams T.A."/>
            <person name="Bateman K.S."/>
            <person name="Itsathitphaisarn O."/>
            <person name="Sritunyalucksana K."/>
            <person name="Paszkiewicz K.H."/>
            <person name="Moore K.A."/>
            <person name="Stentiford G.D."/>
            <person name="Williams B.A."/>
        </authorList>
    </citation>
    <scope>NUCLEOTIDE SEQUENCE [LARGE SCALE GENOMIC DNA]</scope>
    <source>
        <strain evidence="1 2">GB1</strain>
    </source>
</reference>
<accession>A0A1Y1S7Q5</accession>
<dbReference type="InterPro" id="IPR015943">
    <property type="entry name" value="WD40/YVTN_repeat-like_dom_sf"/>
</dbReference>
<protein>
    <submittedName>
        <fullName evidence="1">Uncharacterized protein</fullName>
    </submittedName>
</protein>
<dbReference type="InterPro" id="IPR036322">
    <property type="entry name" value="WD40_repeat_dom_sf"/>
</dbReference>
<name>A0A1Y1S7Q5_9MICR</name>
<evidence type="ECO:0000313" key="1">
    <source>
        <dbReference type="EMBL" id="ORD94474.1"/>
    </source>
</evidence>
<keyword evidence="2" id="KW-1185">Reference proteome</keyword>
<evidence type="ECO:0000313" key="2">
    <source>
        <dbReference type="Proteomes" id="UP000192639"/>
    </source>
</evidence>
<organism evidence="1 2">
    <name type="scientific">Enterospora canceri</name>
    <dbReference type="NCBI Taxonomy" id="1081671"/>
    <lineage>
        <taxon>Eukaryota</taxon>
        <taxon>Fungi</taxon>
        <taxon>Fungi incertae sedis</taxon>
        <taxon>Microsporidia</taxon>
        <taxon>Enterocytozoonidae</taxon>
        <taxon>Enterospora</taxon>
    </lineage>
</organism>
<dbReference type="SUPFAM" id="SSF50978">
    <property type="entry name" value="WD40 repeat-like"/>
    <property type="match status" value="1"/>
</dbReference>
<dbReference type="Proteomes" id="UP000192639">
    <property type="component" value="Unassembled WGS sequence"/>
</dbReference>
<proteinExistence type="predicted"/>
<dbReference type="VEuPathDB" id="MicrosporidiaDB:ECANGB1_682"/>
<gene>
    <name evidence="1" type="ORF">ECANGB1_682</name>
</gene>
<comment type="caution">
    <text evidence="1">The sequence shown here is derived from an EMBL/GenBank/DDBJ whole genome shotgun (WGS) entry which is preliminary data.</text>
</comment>
<dbReference type="AlphaFoldDB" id="A0A1Y1S7Q5"/>
<dbReference type="OrthoDB" id="2190571at2759"/>